<comment type="caution">
    <text evidence="7">The sequence shown here is derived from an EMBL/GenBank/DDBJ whole genome shotgun (WGS) entry which is preliminary data.</text>
</comment>
<dbReference type="SUPFAM" id="SSF88659">
    <property type="entry name" value="Sigma3 and sigma4 domains of RNA polymerase sigma factors"/>
    <property type="match status" value="1"/>
</dbReference>
<dbReference type="AlphaFoldDB" id="A0A098LK66"/>
<comment type="similarity">
    <text evidence="1">Belongs to the sigma-70 factor family. ECF subfamily.</text>
</comment>
<dbReference type="PANTHER" id="PTHR43133:SF8">
    <property type="entry name" value="RNA POLYMERASE SIGMA FACTOR HI_1459-RELATED"/>
    <property type="match status" value="1"/>
</dbReference>
<feature type="domain" description="RNA polymerase sigma-70 region 2" evidence="6">
    <location>
        <begin position="25"/>
        <end position="92"/>
    </location>
</feature>
<dbReference type="GO" id="GO:0016987">
    <property type="term" value="F:sigma factor activity"/>
    <property type="evidence" value="ECO:0007669"/>
    <property type="project" value="UniProtKB-KW"/>
</dbReference>
<protein>
    <recommendedName>
        <fullName evidence="6">RNA polymerase sigma-70 region 2 domain-containing protein</fullName>
    </recommendedName>
</protein>
<evidence type="ECO:0000256" key="5">
    <source>
        <dbReference type="ARBA" id="ARBA00023163"/>
    </source>
</evidence>
<dbReference type="PANTHER" id="PTHR43133">
    <property type="entry name" value="RNA POLYMERASE ECF-TYPE SIGMA FACTO"/>
    <property type="match status" value="1"/>
</dbReference>
<dbReference type="InterPro" id="IPR014284">
    <property type="entry name" value="RNA_pol_sigma-70_dom"/>
</dbReference>
<dbReference type="InterPro" id="IPR036388">
    <property type="entry name" value="WH-like_DNA-bd_sf"/>
</dbReference>
<dbReference type="InterPro" id="IPR007627">
    <property type="entry name" value="RNA_pol_sigma70_r2"/>
</dbReference>
<dbReference type="GO" id="GO:0006352">
    <property type="term" value="P:DNA-templated transcription initiation"/>
    <property type="evidence" value="ECO:0007669"/>
    <property type="project" value="InterPro"/>
</dbReference>
<dbReference type="InterPro" id="IPR013324">
    <property type="entry name" value="RNA_pol_sigma_r3/r4-like"/>
</dbReference>
<gene>
    <name evidence="7" type="ORF">MYP_4089</name>
</gene>
<keyword evidence="3" id="KW-0731">Sigma factor</keyword>
<dbReference type="EMBL" id="BBLT01000010">
    <property type="protein sequence ID" value="GAL86859.1"/>
    <property type="molecule type" value="Genomic_DNA"/>
</dbReference>
<dbReference type="OrthoDB" id="1116697at2"/>
<keyword evidence="2" id="KW-0805">Transcription regulation</keyword>
<sequence length="191" mass="22317">MRRLNDKEILKAIRTGDNESVLSNLYKDVLPHIKKYIISNSGSYEDAKDIFQDTVVIFYNQVKLNRFDERKEIGAFMYSVARNLWINKAKRDNKLVNTAEFDDSEEEGMDVLADMITAEKAKAIEDLMERVGEECKKLLMYTIYDKVSLKEIAVKMGYSSDQVVKTYSYRCRQKLFNLVKDNSYIISLFKQ</sequence>
<dbReference type="NCBIfam" id="TIGR02937">
    <property type="entry name" value="sigma70-ECF"/>
    <property type="match status" value="1"/>
</dbReference>
<dbReference type="SUPFAM" id="SSF88946">
    <property type="entry name" value="Sigma2 domain of RNA polymerase sigma factors"/>
    <property type="match status" value="1"/>
</dbReference>
<dbReference type="RefSeq" id="WP_045467423.1">
    <property type="nucleotide sequence ID" value="NZ_BBLT01000010.1"/>
</dbReference>
<evidence type="ECO:0000313" key="8">
    <source>
        <dbReference type="Proteomes" id="UP000030185"/>
    </source>
</evidence>
<evidence type="ECO:0000256" key="1">
    <source>
        <dbReference type="ARBA" id="ARBA00010641"/>
    </source>
</evidence>
<proteinExistence type="inferred from homology"/>
<dbReference type="Gene3D" id="1.10.1740.10">
    <property type="match status" value="1"/>
</dbReference>
<name>A0A098LK66_9BACT</name>
<keyword evidence="8" id="KW-1185">Reference proteome</keyword>
<dbReference type="Proteomes" id="UP000030185">
    <property type="component" value="Unassembled WGS sequence"/>
</dbReference>
<evidence type="ECO:0000256" key="3">
    <source>
        <dbReference type="ARBA" id="ARBA00023082"/>
    </source>
</evidence>
<keyword evidence="5" id="KW-0804">Transcription</keyword>
<evidence type="ECO:0000313" key="7">
    <source>
        <dbReference type="EMBL" id="GAL86859.1"/>
    </source>
</evidence>
<evidence type="ECO:0000259" key="6">
    <source>
        <dbReference type="Pfam" id="PF04542"/>
    </source>
</evidence>
<dbReference type="InterPro" id="IPR013325">
    <property type="entry name" value="RNA_pol_sigma_r2"/>
</dbReference>
<dbReference type="Gene3D" id="1.10.10.10">
    <property type="entry name" value="Winged helix-like DNA-binding domain superfamily/Winged helix DNA-binding domain"/>
    <property type="match status" value="1"/>
</dbReference>
<dbReference type="eggNOG" id="COG1595">
    <property type="taxonomic scope" value="Bacteria"/>
</dbReference>
<reference evidence="7 8" key="1">
    <citation type="submission" date="2014-09" db="EMBL/GenBank/DDBJ databases">
        <title>Sporocytophaga myxococcoides PG-01 genome sequencing.</title>
        <authorList>
            <person name="Liu L."/>
            <person name="Gao P.J."/>
            <person name="Chen G.J."/>
            <person name="Wang L.S."/>
        </authorList>
    </citation>
    <scope>NUCLEOTIDE SEQUENCE [LARGE SCALE GENOMIC DNA]</scope>
    <source>
        <strain evidence="7 8">PG-01</strain>
    </source>
</reference>
<dbReference type="STRING" id="153721.MYP_4089"/>
<dbReference type="GO" id="GO:0003677">
    <property type="term" value="F:DNA binding"/>
    <property type="evidence" value="ECO:0007669"/>
    <property type="project" value="UniProtKB-KW"/>
</dbReference>
<keyword evidence="4" id="KW-0238">DNA-binding</keyword>
<evidence type="ECO:0000256" key="2">
    <source>
        <dbReference type="ARBA" id="ARBA00023015"/>
    </source>
</evidence>
<dbReference type="Pfam" id="PF04542">
    <property type="entry name" value="Sigma70_r2"/>
    <property type="match status" value="1"/>
</dbReference>
<dbReference type="InterPro" id="IPR039425">
    <property type="entry name" value="RNA_pol_sigma-70-like"/>
</dbReference>
<evidence type="ECO:0000256" key="4">
    <source>
        <dbReference type="ARBA" id="ARBA00023125"/>
    </source>
</evidence>
<organism evidence="7 8">
    <name type="scientific">Sporocytophaga myxococcoides</name>
    <dbReference type="NCBI Taxonomy" id="153721"/>
    <lineage>
        <taxon>Bacteria</taxon>
        <taxon>Pseudomonadati</taxon>
        <taxon>Bacteroidota</taxon>
        <taxon>Cytophagia</taxon>
        <taxon>Cytophagales</taxon>
        <taxon>Cytophagaceae</taxon>
        <taxon>Sporocytophaga</taxon>
    </lineage>
</organism>
<accession>A0A098LK66</accession>